<dbReference type="Proteomes" id="UP000023482">
    <property type="component" value="Unassembled WGS sequence"/>
</dbReference>
<protein>
    <submittedName>
        <fullName evidence="1">Uncharacterized protein</fullName>
    </submittedName>
</protein>
<sequence>MINKMGIGMICSWQLFWRYNFASKRETLGDVSYITYFCYTSPVHG</sequence>
<dbReference type="PATRIC" id="fig|887901.3.peg.1449"/>
<proteinExistence type="predicted"/>
<organism evidence="1 2">
    <name type="scientific">Porphyromonas catoniae ATCC 51270</name>
    <dbReference type="NCBI Taxonomy" id="887901"/>
    <lineage>
        <taxon>Bacteria</taxon>
        <taxon>Pseudomonadati</taxon>
        <taxon>Bacteroidota</taxon>
        <taxon>Bacteroidia</taxon>
        <taxon>Bacteroidales</taxon>
        <taxon>Porphyromonadaceae</taxon>
        <taxon>Porphyromonas</taxon>
    </lineage>
</organism>
<keyword evidence="2" id="KW-1185">Reference proteome</keyword>
<evidence type="ECO:0000313" key="1">
    <source>
        <dbReference type="EMBL" id="EWC91609.1"/>
    </source>
</evidence>
<reference evidence="1 2" key="1">
    <citation type="submission" date="2014-01" db="EMBL/GenBank/DDBJ databases">
        <authorList>
            <person name="Durkin A.S."/>
            <person name="McCorrison J."/>
            <person name="Torralba M."/>
            <person name="Gillis M."/>
            <person name="Haft D.H."/>
            <person name="Methe B."/>
            <person name="Sutton G."/>
            <person name="Nelson K.E."/>
        </authorList>
    </citation>
    <scope>NUCLEOTIDE SEQUENCE [LARGE SCALE GENOMIC DNA]</scope>
    <source>
        <strain evidence="1 2">ATCC 51270</strain>
    </source>
</reference>
<dbReference type="EMBL" id="JDFF01000024">
    <property type="protein sequence ID" value="EWC91609.1"/>
    <property type="molecule type" value="Genomic_DNA"/>
</dbReference>
<comment type="caution">
    <text evidence="1">The sequence shown here is derived from an EMBL/GenBank/DDBJ whole genome shotgun (WGS) entry which is preliminary data.</text>
</comment>
<gene>
    <name evidence="1" type="ORF">HMPREF0636_0442</name>
</gene>
<evidence type="ECO:0000313" key="2">
    <source>
        <dbReference type="Proteomes" id="UP000023482"/>
    </source>
</evidence>
<dbReference type="AlphaFoldDB" id="Z4WVV4"/>
<accession>Z4WVV4</accession>
<name>Z4WVV4_9PORP</name>